<reference evidence="1" key="1">
    <citation type="submission" date="2019-07" db="EMBL/GenBank/DDBJ databases">
        <authorList>
            <person name="Weber M."/>
            <person name="Kostadinov I."/>
            <person name="Kostadinov D I."/>
        </authorList>
    </citation>
    <scope>NUCLEOTIDE SEQUENCE</scope>
    <source>
        <strain evidence="1">Gfbio:sag-sample-m06:053724c1-46a9-4a36-b237-ea2bf867836b</strain>
    </source>
</reference>
<dbReference type="NCBIfam" id="NF041518">
    <property type="entry name" value="choice_anch_Q"/>
    <property type="match status" value="1"/>
</dbReference>
<organism evidence="1">
    <name type="scientific">uncultured Woeseiaceae bacterium</name>
    <dbReference type="NCBI Taxonomy" id="1983305"/>
    <lineage>
        <taxon>Bacteria</taxon>
        <taxon>Pseudomonadati</taxon>
        <taxon>Pseudomonadota</taxon>
        <taxon>Gammaproteobacteria</taxon>
        <taxon>Woeseiales</taxon>
        <taxon>Woeseiaceae</taxon>
        <taxon>environmental samples</taxon>
    </lineage>
</organism>
<dbReference type="EMBL" id="LR633967">
    <property type="protein sequence ID" value="VUX55676.1"/>
    <property type="molecule type" value="Genomic_DNA"/>
</dbReference>
<protein>
    <submittedName>
        <fullName evidence="1">Uncharacterized protein</fullName>
    </submittedName>
</protein>
<proteinExistence type="predicted"/>
<dbReference type="AlphaFoldDB" id="A0A7D9H6V7"/>
<name>A0A7D9H6V7_9GAMM</name>
<accession>A0A7D9H6V7</accession>
<evidence type="ECO:0000313" key="1">
    <source>
        <dbReference type="EMBL" id="VUX55676.1"/>
    </source>
</evidence>
<sequence>MGSNALIPAETITDQRGFLRIVNGTVDIGAYEFGDAVLAVIDIKPGSDPNNINLKSKGKIPVAILTTDTFYALEVDLLSVQFGPGGASDSHEGGHVEDVDGDGDMDLVLHFNTQDTGIGCDDTEATLTGVTFGGDAFTGTDAVKIVKCPKPDKKSKK</sequence>
<gene>
    <name evidence="1" type="ORF">JTBM06_V1_70031</name>
</gene>
<dbReference type="InterPro" id="IPR059226">
    <property type="entry name" value="Choice_anch_Q_dom"/>
</dbReference>